<dbReference type="InterPro" id="IPR019888">
    <property type="entry name" value="Tscrpt_reg_AsnC-like"/>
</dbReference>
<dbReference type="Gene3D" id="3.30.70.920">
    <property type="match status" value="2"/>
</dbReference>
<dbReference type="PANTHER" id="PTHR30154">
    <property type="entry name" value="LEUCINE-RESPONSIVE REGULATORY PROTEIN"/>
    <property type="match status" value="1"/>
</dbReference>
<dbReference type="Pfam" id="PF13404">
    <property type="entry name" value="HTH_AsnC-type"/>
    <property type="match status" value="2"/>
</dbReference>
<dbReference type="SUPFAM" id="SSF46785">
    <property type="entry name" value="Winged helix' DNA-binding domain"/>
    <property type="match status" value="2"/>
</dbReference>
<dbReference type="PROSITE" id="PS50956">
    <property type="entry name" value="HTH_ASNC_2"/>
    <property type="match status" value="2"/>
</dbReference>
<gene>
    <name evidence="5" type="ORF">Pfl04_17800</name>
</gene>
<dbReference type="GO" id="GO:0043565">
    <property type="term" value="F:sequence-specific DNA binding"/>
    <property type="evidence" value="ECO:0007669"/>
    <property type="project" value="InterPro"/>
</dbReference>
<dbReference type="GO" id="GO:0005829">
    <property type="term" value="C:cytosol"/>
    <property type="evidence" value="ECO:0007669"/>
    <property type="project" value="TreeGrafter"/>
</dbReference>
<dbReference type="AlphaFoldDB" id="A0A8J3PMX6"/>
<protein>
    <submittedName>
        <fullName evidence="5">Transcriptional regulator</fullName>
    </submittedName>
</protein>
<feature type="domain" description="HTH asnC-type" evidence="4">
    <location>
        <begin position="195"/>
        <end position="255"/>
    </location>
</feature>
<dbReference type="Pfam" id="PF01037">
    <property type="entry name" value="AsnC_trans_reg"/>
    <property type="match status" value="2"/>
</dbReference>
<dbReference type="SUPFAM" id="SSF54909">
    <property type="entry name" value="Dimeric alpha+beta barrel"/>
    <property type="match status" value="2"/>
</dbReference>
<dbReference type="SMART" id="SM00344">
    <property type="entry name" value="HTH_ASNC"/>
    <property type="match status" value="2"/>
</dbReference>
<dbReference type="InterPro" id="IPR036390">
    <property type="entry name" value="WH_DNA-bd_sf"/>
</dbReference>
<evidence type="ECO:0000256" key="3">
    <source>
        <dbReference type="ARBA" id="ARBA00023163"/>
    </source>
</evidence>
<reference evidence="5" key="1">
    <citation type="submission" date="2021-01" db="EMBL/GenBank/DDBJ databases">
        <title>Whole genome shotgun sequence of Planosporangium flavigriseum NBRC 105377.</title>
        <authorList>
            <person name="Komaki H."/>
            <person name="Tamura T."/>
        </authorList>
    </citation>
    <scope>NUCLEOTIDE SEQUENCE</scope>
    <source>
        <strain evidence="5">NBRC 105377</strain>
    </source>
</reference>
<keyword evidence="2" id="KW-0238">DNA-binding</keyword>
<dbReference type="PRINTS" id="PR00033">
    <property type="entry name" value="HTHASNC"/>
</dbReference>
<evidence type="ECO:0000259" key="4">
    <source>
        <dbReference type="PROSITE" id="PS50956"/>
    </source>
</evidence>
<dbReference type="InterPro" id="IPR011008">
    <property type="entry name" value="Dimeric_a/b-barrel"/>
</dbReference>
<keyword evidence="1" id="KW-0805">Transcription regulation</keyword>
<keyword evidence="6" id="KW-1185">Reference proteome</keyword>
<accession>A0A8J3PMX6</accession>
<dbReference type="InterPro" id="IPR036388">
    <property type="entry name" value="WH-like_DNA-bd_sf"/>
</dbReference>
<dbReference type="PANTHER" id="PTHR30154:SF34">
    <property type="entry name" value="TRANSCRIPTIONAL REGULATOR AZLB"/>
    <property type="match status" value="1"/>
</dbReference>
<evidence type="ECO:0000313" key="6">
    <source>
        <dbReference type="Proteomes" id="UP000653674"/>
    </source>
</evidence>
<dbReference type="Proteomes" id="UP000653674">
    <property type="component" value="Unassembled WGS sequence"/>
</dbReference>
<evidence type="ECO:0000256" key="2">
    <source>
        <dbReference type="ARBA" id="ARBA00023125"/>
    </source>
</evidence>
<organism evidence="5 6">
    <name type="scientific">Planosporangium flavigriseum</name>
    <dbReference type="NCBI Taxonomy" id="373681"/>
    <lineage>
        <taxon>Bacteria</taxon>
        <taxon>Bacillati</taxon>
        <taxon>Actinomycetota</taxon>
        <taxon>Actinomycetes</taxon>
        <taxon>Micromonosporales</taxon>
        <taxon>Micromonosporaceae</taxon>
        <taxon>Planosporangium</taxon>
    </lineage>
</organism>
<comment type="caution">
    <text evidence="5">The sequence shown here is derived from an EMBL/GenBank/DDBJ whole genome shotgun (WGS) entry which is preliminary data.</text>
</comment>
<feature type="domain" description="HTH asnC-type" evidence="4">
    <location>
        <begin position="32"/>
        <end position="92"/>
    </location>
</feature>
<dbReference type="InterPro" id="IPR000485">
    <property type="entry name" value="AsnC-type_HTH_dom"/>
</dbReference>
<dbReference type="InterPro" id="IPR019887">
    <property type="entry name" value="Tscrpt_reg_AsnC/Lrp_C"/>
</dbReference>
<dbReference type="EMBL" id="BONU01000008">
    <property type="protein sequence ID" value="GIG73376.1"/>
    <property type="molecule type" value="Genomic_DNA"/>
</dbReference>
<sequence>MLAAMHGSEYLVSGFLGATFPVAGDAGHRVQLSELDRELIRLLQLDGRQSFVAISRELRVPEKTIRRRVNELLESRIIQITTVADPAVLGYTVGAMVGVRVDGRRGIRSLVESLANLPSVDYAVITTGRYDALVEVLCRDTTELLNVIDESFIRAPGVRSAEVFPYLQLHYQDPVWDTAHHHGENVRGVETRAPLDAMDRRIVAELNADGRLPFGLVGERLGISESQVRKRVTRMLQEKTIRITAIVNPRSLGYTMQVWMAIKCAPGHSIADLADTLTKLPSVKYVVTCAGRFDIFVEAVCRNAQDVMRLVDSEIRTLTGVADTEVLLCLDLYYRAVQPPVREG</sequence>
<dbReference type="Gene3D" id="1.10.10.10">
    <property type="entry name" value="Winged helix-like DNA-binding domain superfamily/Winged helix DNA-binding domain"/>
    <property type="match status" value="2"/>
</dbReference>
<evidence type="ECO:0000313" key="5">
    <source>
        <dbReference type="EMBL" id="GIG73376.1"/>
    </source>
</evidence>
<keyword evidence="3" id="KW-0804">Transcription</keyword>
<proteinExistence type="predicted"/>
<dbReference type="GO" id="GO:0043200">
    <property type="term" value="P:response to amino acid"/>
    <property type="evidence" value="ECO:0007669"/>
    <property type="project" value="TreeGrafter"/>
</dbReference>
<evidence type="ECO:0000256" key="1">
    <source>
        <dbReference type="ARBA" id="ARBA00023015"/>
    </source>
</evidence>
<name>A0A8J3PMX6_9ACTN</name>